<dbReference type="AlphaFoldDB" id="A0A4C1Z6F0"/>
<evidence type="ECO:0000313" key="2">
    <source>
        <dbReference type="EMBL" id="GBP82644.1"/>
    </source>
</evidence>
<feature type="region of interest" description="Disordered" evidence="1">
    <location>
        <begin position="26"/>
        <end position="45"/>
    </location>
</feature>
<gene>
    <name evidence="2" type="ORF">EVAR_48525_1</name>
</gene>
<protein>
    <submittedName>
        <fullName evidence="2">Uncharacterized protein</fullName>
    </submittedName>
</protein>
<reference evidence="2 3" key="1">
    <citation type="journal article" date="2019" name="Commun. Biol.">
        <title>The bagworm genome reveals a unique fibroin gene that provides high tensile strength.</title>
        <authorList>
            <person name="Kono N."/>
            <person name="Nakamura H."/>
            <person name="Ohtoshi R."/>
            <person name="Tomita M."/>
            <person name="Numata K."/>
            <person name="Arakawa K."/>
        </authorList>
    </citation>
    <scope>NUCLEOTIDE SEQUENCE [LARGE SCALE GENOMIC DNA]</scope>
</reference>
<evidence type="ECO:0000256" key="1">
    <source>
        <dbReference type="SAM" id="MobiDB-lite"/>
    </source>
</evidence>
<dbReference type="Proteomes" id="UP000299102">
    <property type="component" value="Unassembled WGS sequence"/>
</dbReference>
<name>A0A4C1Z6F0_EUMVA</name>
<proteinExistence type="predicted"/>
<organism evidence="2 3">
    <name type="scientific">Eumeta variegata</name>
    <name type="common">Bagworm moth</name>
    <name type="synonym">Eumeta japonica</name>
    <dbReference type="NCBI Taxonomy" id="151549"/>
    <lineage>
        <taxon>Eukaryota</taxon>
        <taxon>Metazoa</taxon>
        <taxon>Ecdysozoa</taxon>
        <taxon>Arthropoda</taxon>
        <taxon>Hexapoda</taxon>
        <taxon>Insecta</taxon>
        <taxon>Pterygota</taxon>
        <taxon>Neoptera</taxon>
        <taxon>Endopterygota</taxon>
        <taxon>Lepidoptera</taxon>
        <taxon>Glossata</taxon>
        <taxon>Ditrysia</taxon>
        <taxon>Tineoidea</taxon>
        <taxon>Psychidae</taxon>
        <taxon>Oiketicinae</taxon>
        <taxon>Eumeta</taxon>
    </lineage>
</organism>
<sequence>MNHGNGREALSRLRRSIKEASAAFPWRRRHLDSSPSPSGRRAGVPLSTSELCLRAGRGAELRVETGVIEIENGTKVEIEPETKIRIKCVTGIETKNSTEVRIECVIVP</sequence>
<accession>A0A4C1Z6F0</accession>
<comment type="caution">
    <text evidence="2">The sequence shown here is derived from an EMBL/GenBank/DDBJ whole genome shotgun (WGS) entry which is preliminary data.</text>
</comment>
<keyword evidence="3" id="KW-1185">Reference proteome</keyword>
<dbReference type="EMBL" id="BGZK01001575">
    <property type="protein sequence ID" value="GBP82644.1"/>
    <property type="molecule type" value="Genomic_DNA"/>
</dbReference>
<evidence type="ECO:0000313" key="3">
    <source>
        <dbReference type="Proteomes" id="UP000299102"/>
    </source>
</evidence>